<evidence type="ECO:0000256" key="2">
    <source>
        <dbReference type="ARBA" id="ARBA00022908"/>
    </source>
</evidence>
<dbReference type="Proteomes" id="UP000677082">
    <property type="component" value="Unassembled WGS sequence"/>
</dbReference>
<dbReference type="Pfam" id="PF00589">
    <property type="entry name" value="Phage_integrase"/>
    <property type="match status" value="1"/>
</dbReference>
<keyword evidence="2" id="KW-0229">DNA integration</keyword>
<sequence length="223" mass="25382">MDITHLLTSVRAEEWTMLLRDWDRALRAGNHPETTRYNYVLAACQLAAYLHDQTPQSAGADNPTLVEQRQIVAFQAWMIETRSASTGLNKHKALQQFFRWLAEENEIERSPMHDLPQPRAAQKLVEVLSDAETKQILGACQGNSFIQLRDHALVRMFYNTGARLSEIGDLLVPDVDLDTNSVVLTGKGDKQRRVRFGTKTARALTRYLRARSRRPGLADLERL</sequence>
<evidence type="ECO:0000313" key="6">
    <source>
        <dbReference type="EMBL" id="GIM92973.1"/>
    </source>
</evidence>
<comment type="caution">
    <text evidence="6">The sequence shown here is derived from an EMBL/GenBank/DDBJ whole genome shotgun (WGS) entry which is preliminary data.</text>
</comment>
<evidence type="ECO:0000256" key="4">
    <source>
        <dbReference type="ARBA" id="ARBA00023172"/>
    </source>
</evidence>
<dbReference type="InterPro" id="IPR010998">
    <property type="entry name" value="Integrase_recombinase_N"/>
</dbReference>
<dbReference type="InterPro" id="IPR013762">
    <property type="entry name" value="Integrase-like_cat_sf"/>
</dbReference>
<dbReference type="GO" id="GO:0003677">
    <property type="term" value="F:DNA binding"/>
    <property type="evidence" value="ECO:0007669"/>
    <property type="project" value="UniProtKB-KW"/>
</dbReference>
<dbReference type="Gene3D" id="1.10.150.130">
    <property type="match status" value="1"/>
</dbReference>
<feature type="domain" description="Tyr recombinase" evidence="5">
    <location>
        <begin position="123"/>
        <end position="223"/>
    </location>
</feature>
<dbReference type="RefSeq" id="WP_246607347.1">
    <property type="nucleotide sequence ID" value="NZ_BOQN01000062.1"/>
</dbReference>
<reference evidence="6 7" key="1">
    <citation type="submission" date="2021-03" db="EMBL/GenBank/DDBJ databases">
        <title>Whole genome shotgun sequence of Actinoplanes toevensis NBRC 105298.</title>
        <authorList>
            <person name="Komaki H."/>
            <person name="Tamura T."/>
        </authorList>
    </citation>
    <scope>NUCLEOTIDE SEQUENCE [LARGE SCALE GENOMIC DNA]</scope>
    <source>
        <strain evidence="6 7">NBRC 105298</strain>
    </source>
</reference>
<keyword evidence="3" id="KW-0238">DNA-binding</keyword>
<dbReference type="Gene3D" id="1.10.443.10">
    <property type="entry name" value="Intergrase catalytic core"/>
    <property type="match status" value="1"/>
</dbReference>
<evidence type="ECO:0000259" key="5">
    <source>
        <dbReference type="PROSITE" id="PS51898"/>
    </source>
</evidence>
<organism evidence="6 7">
    <name type="scientific">Paractinoplanes toevensis</name>
    <dbReference type="NCBI Taxonomy" id="571911"/>
    <lineage>
        <taxon>Bacteria</taxon>
        <taxon>Bacillati</taxon>
        <taxon>Actinomycetota</taxon>
        <taxon>Actinomycetes</taxon>
        <taxon>Micromonosporales</taxon>
        <taxon>Micromonosporaceae</taxon>
        <taxon>Paractinoplanes</taxon>
    </lineage>
</organism>
<keyword evidence="7" id="KW-1185">Reference proteome</keyword>
<dbReference type="PANTHER" id="PTHR30349">
    <property type="entry name" value="PHAGE INTEGRASE-RELATED"/>
    <property type="match status" value="1"/>
</dbReference>
<proteinExistence type="inferred from homology"/>
<comment type="similarity">
    <text evidence="1">Belongs to the 'phage' integrase family.</text>
</comment>
<dbReference type="InterPro" id="IPR004107">
    <property type="entry name" value="Integrase_SAM-like_N"/>
</dbReference>
<evidence type="ECO:0000256" key="1">
    <source>
        <dbReference type="ARBA" id="ARBA00008857"/>
    </source>
</evidence>
<accession>A0A919W6H0</accession>
<gene>
    <name evidence="6" type="ORF">Ato02nite_047660</name>
</gene>
<dbReference type="InterPro" id="IPR050090">
    <property type="entry name" value="Tyrosine_recombinase_XerCD"/>
</dbReference>
<protein>
    <recommendedName>
        <fullName evidence="5">Tyr recombinase domain-containing protein</fullName>
    </recommendedName>
</protein>
<dbReference type="InterPro" id="IPR002104">
    <property type="entry name" value="Integrase_catalytic"/>
</dbReference>
<evidence type="ECO:0000313" key="7">
    <source>
        <dbReference type="Proteomes" id="UP000677082"/>
    </source>
</evidence>
<dbReference type="GO" id="GO:0006310">
    <property type="term" value="P:DNA recombination"/>
    <property type="evidence" value="ECO:0007669"/>
    <property type="project" value="UniProtKB-KW"/>
</dbReference>
<keyword evidence="4" id="KW-0233">DNA recombination</keyword>
<dbReference type="AlphaFoldDB" id="A0A919W6H0"/>
<name>A0A919W6H0_9ACTN</name>
<dbReference type="PANTHER" id="PTHR30349:SF41">
    <property type="entry name" value="INTEGRASE_RECOMBINASE PROTEIN MJ0367-RELATED"/>
    <property type="match status" value="1"/>
</dbReference>
<dbReference type="EMBL" id="BOQN01000062">
    <property type="protein sequence ID" value="GIM92973.1"/>
    <property type="molecule type" value="Genomic_DNA"/>
</dbReference>
<dbReference type="InterPro" id="IPR011010">
    <property type="entry name" value="DNA_brk_join_enz"/>
</dbReference>
<dbReference type="SUPFAM" id="SSF56349">
    <property type="entry name" value="DNA breaking-rejoining enzymes"/>
    <property type="match status" value="1"/>
</dbReference>
<evidence type="ECO:0000256" key="3">
    <source>
        <dbReference type="ARBA" id="ARBA00023125"/>
    </source>
</evidence>
<dbReference type="PROSITE" id="PS51898">
    <property type="entry name" value="TYR_RECOMBINASE"/>
    <property type="match status" value="1"/>
</dbReference>
<dbReference type="GO" id="GO:0015074">
    <property type="term" value="P:DNA integration"/>
    <property type="evidence" value="ECO:0007669"/>
    <property type="project" value="UniProtKB-KW"/>
</dbReference>
<dbReference type="Pfam" id="PF13495">
    <property type="entry name" value="Phage_int_SAM_4"/>
    <property type="match status" value="1"/>
</dbReference>